<keyword evidence="2" id="KW-1185">Reference proteome</keyword>
<evidence type="ECO:0000313" key="1">
    <source>
        <dbReference type="EMBL" id="CDF57636.1"/>
    </source>
</evidence>
<accession>R7RQL3</accession>
<dbReference type="eggNOG" id="ENOG5033FHU">
    <property type="taxonomic scope" value="Bacteria"/>
</dbReference>
<comment type="caution">
    <text evidence="1">The sequence shown here is derived from an EMBL/GenBank/DDBJ whole genome shotgun (WGS) entry which is preliminary data.</text>
</comment>
<organism evidence="1 2">
    <name type="scientific">Thermobrachium celere DSM 8682</name>
    <dbReference type="NCBI Taxonomy" id="941824"/>
    <lineage>
        <taxon>Bacteria</taxon>
        <taxon>Bacillati</taxon>
        <taxon>Bacillota</taxon>
        <taxon>Clostridia</taxon>
        <taxon>Eubacteriales</taxon>
        <taxon>Clostridiaceae</taxon>
        <taxon>Thermobrachium</taxon>
    </lineage>
</organism>
<dbReference type="RefSeq" id="WP_018660970.1">
    <property type="nucleotide sequence ID" value="NZ_HF952018.1"/>
</dbReference>
<evidence type="ECO:0000313" key="2">
    <source>
        <dbReference type="Proteomes" id="UP000014923"/>
    </source>
</evidence>
<sequence length="100" mass="11881">MDERWRQGMFFYPFGAYINNIYDIKQEHDSYRVFVNGDYVGDKVLISEGEDVKDVERFLHDRGFTNISSQIEGNMYNIIVTDEEAAEEIKRNVDVYLKNR</sequence>
<reference evidence="1" key="1">
    <citation type="submission" date="2013-03" db="EMBL/GenBank/DDBJ databases">
        <title>Draft genome sequence of the hydrogen-ethanol-producing anaerobic alkalithermophilic Caloramator celere.</title>
        <authorList>
            <person name="Ciranna A."/>
            <person name="Larjo A."/>
            <person name="Kivisto A."/>
            <person name="Santala V."/>
            <person name="Roos C."/>
            <person name="Karp M."/>
        </authorList>
    </citation>
    <scope>NUCLEOTIDE SEQUENCE [LARGE SCALE GENOMIC DNA]</scope>
    <source>
        <strain evidence="1">DSM 8682</strain>
    </source>
</reference>
<gene>
    <name evidence="1" type="ORF">TCEL_01550</name>
</gene>
<dbReference type="Proteomes" id="UP000014923">
    <property type="component" value="Unassembled WGS sequence"/>
</dbReference>
<dbReference type="AlphaFoldDB" id="R7RQL3"/>
<protein>
    <submittedName>
        <fullName evidence="1">Uncharacterized protein</fullName>
    </submittedName>
</protein>
<dbReference type="HOGENOM" id="CLU_175314_0_0_9"/>
<dbReference type="OrthoDB" id="2934253at2"/>
<dbReference type="EMBL" id="CAVN010000088">
    <property type="protein sequence ID" value="CDF57636.1"/>
    <property type="molecule type" value="Genomic_DNA"/>
</dbReference>
<name>R7RQL3_9CLOT</name>
<proteinExistence type="predicted"/>